<gene>
    <name evidence="1" type="ORF">MNBD_DELTA03-1718</name>
</gene>
<dbReference type="Gene3D" id="3.40.1690.10">
    <property type="entry name" value="secretion proteins EscU"/>
    <property type="match status" value="1"/>
</dbReference>
<dbReference type="PANTHER" id="PTHR30531">
    <property type="entry name" value="FLAGELLAR BIOSYNTHETIC PROTEIN FLHB"/>
    <property type="match status" value="1"/>
</dbReference>
<dbReference type="PANTHER" id="PTHR30531:SF12">
    <property type="entry name" value="FLAGELLAR BIOSYNTHETIC PROTEIN FLHB"/>
    <property type="match status" value="1"/>
</dbReference>
<keyword evidence="1" id="KW-0282">Flagellum</keyword>
<reference evidence="1" key="1">
    <citation type="submission" date="2018-06" db="EMBL/GenBank/DDBJ databases">
        <authorList>
            <person name="Zhirakovskaya E."/>
        </authorList>
    </citation>
    <scope>NUCLEOTIDE SEQUENCE</scope>
</reference>
<name>A0A3B0URG8_9ZZZZ</name>
<evidence type="ECO:0000313" key="1">
    <source>
        <dbReference type="EMBL" id="VAW33681.1"/>
    </source>
</evidence>
<dbReference type="Pfam" id="PF01312">
    <property type="entry name" value="Bac_export_2"/>
    <property type="match status" value="1"/>
</dbReference>
<protein>
    <submittedName>
        <fullName evidence="1">Uncharacterized homolog of the cytoplasmic domain of flagellar protein FhlB</fullName>
    </submittedName>
</protein>
<dbReference type="GO" id="GO:0005886">
    <property type="term" value="C:plasma membrane"/>
    <property type="evidence" value="ECO:0007669"/>
    <property type="project" value="TreeGrafter"/>
</dbReference>
<dbReference type="InterPro" id="IPR029025">
    <property type="entry name" value="T3SS_substrate_exporter_C"/>
</dbReference>
<dbReference type="InterPro" id="IPR006135">
    <property type="entry name" value="T3SS_substrate_exporter"/>
</dbReference>
<dbReference type="SUPFAM" id="SSF160544">
    <property type="entry name" value="EscU C-terminal domain-like"/>
    <property type="match status" value="1"/>
</dbReference>
<dbReference type="AlphaFoldDB" id="A0A3B0URG8"/>
<organism evidence="1">
    <name type="scientific">hydrothermal vent metagenome</name>
    <dbReference type="NCBI Taxonomy" id="652676"/>
    <lineage>
        <taxon>unclassified sequences</taxon>
        <taxon>metagenomes</taxon>
        <taxon>ecological metagenomes</taxon>
    </lineage>
</organism>
<accession>A0A3B0URG8</accession>
<keyword evidence="1" id="KW-0969">Cilium</keyword>
<dbReference type="GO" id="GO:0009306">
    <property type="term" value="P:protein secretion"/>
    <property type="evidence" value="ECO:0007669"/>
    <property type="project" value="InterPro"/>
</dbReference>
<proteinExistence type="predicted"/>
<sequence length="97" mass="10955">MAESKKTKSVKNKAVALRYDQESNRAPVVIGKGEGLIAERIIALAREHDIPIHADADLVEILSRLKVNEEVPPETYILVAEILAFIYRANEKYQPER</sequence>
<dbReference type="EMBL" id="UOEX01000053">
    <property type="protein sequence ID" value="VAW33681.1"/>
    <property type="molecule type" value="Genomic_DNA"/>
</dbReference>
<keyword evidence="1" id="KW-0966">Cell projection</keyword>